<proteinExistence type="predicted"/>
<feature type="compositionally biased region" description="Low complexity" evidence="1">
    <location>
        <begin position="102"/>
        <end position="124"/>
    </location>
</feature>
<name>A0A3M2MER3_9ACTN</name>
<dbReference type="PRINTS" id="PR01217">
    <property type="entry name" value="PRICHEXTENSN"/>
</dbReference>
<reference evidence="2 3" key="1">
    <citation type="submission" date="2018-10" db="EMBL/GenBank/DDBJ databases">
        <title>Isolation from soil.</title>
        <authorList>
            <person name="Hu J."/>
        </authorList>
    </citation>
    <scope>NUCLEOTIDE SEQUENCE [LARGE SCALE GENOMIC DNA]</scope>
    <source>
        <strain evidence="2 3">NEAU-Ht49</strain>
    </source>
</reference>
<dbReference type="EMBL" id="RFFG01000005">
    <property type="protein sequence ID" value="RMI47115.1"/>
    <property type="molecule type" value="Genomic_DNA"/>
</dbReference>
<evidence type="ECO:0000313" key="2">
    <source>
        <dbReference type="EMBL" id="RMI47115.1"/>
    </source>
</evidence>
<feature type="compositionally biased region" description="Polar residues" evidence="1">
    <location>
        <begin position="160"/>
        <end position="173"/>
    </location>
</feature>
<keyword evidence="3" id="KW-1185">Reference proteome</keyword>
<dbReference type="OrthoDB" id="3483857at2"/>
<feature type="compositionally biased region" description="Pro residues" evidence="1">
    <location>
        <begin position="178"/>
        <end position="213"/>
    </location>
</feature>
<accession>A0A3M2MER3</accession>
<sequence length="227" mass="23207">MTTGPHDEHGEILRRALHAEAERVTPSADGLERIRAGIAERERRRFPVRSGWDWFTANWTRPVLAVGAALAIAGLGVSAPQTFDLIQSPMGNDGPFAKSHHGSPSGTGTDSTDSSTPPQGSPTPGHDPSGTAPPRTSEGPVSSTTTPTCPPETEAPSGEAPSTQGSTRHQVSGKSGPPSCPTHTPTPPTGTPTPTPSTPTPKPTESSSPPPTTTPEGNVTDAPATSG</sequence>
<comment type="caution">
    <text evidence="2">The sequence shown here is derived from an EMBL/GenBank/DDBJ whole genome shotgun (WGS) entry which is preliminary data.</text>
</comment>
<dbReference type="AlphaFoldDB" id="A0A3M2MER3"/>
<feature type="region of interest" description="Disordered" evidence="1">
    <location>
        <begin position="86"/>
        <end position="227"/>
    </location>
</feature>
<organism evidence="2 3">
    <name type="scientific">Actinomadura harenae</name>
    <dbReference type="NCBI Taxonomy" id="2483351"/>
    <lineage>
        <taxon>Bacteria</taxon>
        <taxon>Bacillati</taxon>
        <taxon>Actinomycetota</taxon>
        <taxon>Actinomycetes</taxon>
        <taxon>Streptosporangiales</taxon>
        <taxon>Thermomonosporaceae</taxon>
        <taxon>Actinomadura</taxon>
    </lineage>
</organism>
<protein>
    <submittedName>
        <fullName evidence="2">Uncharacterized protein</fullName>
    </submittedName>
</protein>
<evidence type="ECO:0000256" key="1">
    <source>
        <dbReference type="SAM" id="MobiDB-lite"/>
    </source>
</evidence>
<dbReference type="Proteomes" id="UP000282674">
    <property type="component" value="Unassembled WGS sequence"/>
</dbReference>
<gene>
    <name evidence="2" type="ORF">EBO15_04305</name>
</gene>
<feature type="compositionally biased region" description="Low complexity" evidence="1">
    <location>
        <begin position="140"/>
        <end position="157"/>
    </location>
</feature>
<evidence type="ECO:0000313" key="3">
    <source>
        <dbReference type="Proteomes" id="UP000282674"/>
    </source>
</evidence>
<dbReference type="RefSeq" id="WP_122192978.1">
    <property type="nucleotide sequence ID" value="NZ_JBHSKC010000003.1"/>
</dbReference>